<protein>
    <submittedName>
        <fullName evidence="1">Uncharacterized protein</fullName>
    </submittedName>
</protein>
<reference evidence="1" key="1">
    <citation type="submission" date="2023-01" db="EMBL/GenBank/DDBJ databases">
        <title>Genome assembly of the deep-sea coral Lophelia pertusa.</title>
        <authorList>
            <person name="Herrera S."/>
            <person name="Cordes E."/>
        </authorList>
    </citation>
    <scope>NUCLEOTIDE SEQUENCE</scope>
    <source>
        <strain evidence="1">USNM1676648</strain>
        <tissue evidence="1">Polyp</tissue>
    </source>
</reference>
<evidence type="ECO:0000313" key="2">
    <source>
        <dbReference type="Proteomes" id="UP001163046"/>
    </source>
</evidence>
<proteinExistence type="predicted"/>
<accession>A0A9W9YRW1</accession>
<dbReference type="Proteomes" id="UP001163046">
    <property type="component" value="Unassembled WGS sequence"/>
</dbReference>
<dbReference type="AlphaFoldDB" id="A0A9W9YRW1"/>
<keyword evidence="2" id="KW-1185">Reference proteome</keyword>
<comment type="caution">
    <text evidence="1">The sequence shown here is derived from an EMBL/GenBank/DDBJ whole genome shotgun (WGS) entry which is preliminary data.</text>
</comment>
<dbReference type="OrthoDB" id="1111596at2759"/>
<name>A0A9W9YRW1_9CNID</name>
<sequence>MNHLQQQQQREREIAVESILPTNQVDYFPNPYQHVNPWTPQQQSQAIAKYQTSYDFGDEEETVANLLDDLIQDETIEPHQEPQVAVVVEQEKKYDLTVCPFHRCKLTTFEAWKTKEVYIKCSVDTCCLFTHMDNVIDYMKTLNQTVHKSYINSGCNLECDCKEPVTLRVSRSEKNPGRPYFGVKNQMDAASFSGQIFNFPLKTKRSKKNEQSSDFELSFFNSHLLFYIVFVFYIKNSDICVVLQELSSSVHLEP</sequence>
<organism evidence="1 2">
    <name type="scientific">Desmophyllum pertusum</name>
    <dbReference type="NCBI Taxonomy" id="174260"/>
    <lineage>
        <taxon>Eukaryota</taxon>
        <taxon>Metazoa</taxon>
        <taxon>Cnidaria</taxon>
        <taxon>Anthozoa</taxon>
        <taxon>Hexacorallia</taxon>
        <taxon>Scleractinia</taxon>
        <taxon>Caryophylliina</taxon>
        <taxon>Caryophylliidae</taxon>
        <taxon>Desmophyllum</taxon>
    </lineage>
</organism>
<gene>
    <name evidence="1" type="ORF">OS493_007795</name>
</gene>
<dbReference type="EMBL" id="MU827304">
    <property type="protein sequence ID" value="KAJ7365146.1"/>
    <property type="molecule type" value="Genomic_DNA"/>
</dbReference>
<evidence type="ECO:0000313" key="1">
    <source>
        <dbReference type="EMBL" id="KAJ7365146.1"/>
    </source>
</evidence>